<feature type="transmembrane region" description="Helical" evidence="7">
    <location>
        <begin position="22"/>
        <end position="55"/>
    </location>
</feature>
<evidence type="ECO:0000313" key="9">
    <source>
        <dbReference type="Proteomes" id="UP000044377"/>
    </source>
</evidence>
<dbReference type="Pfam" id="PF02361">
    <property type="entry name" value="CbiQ"/>
    <property type="match status" value="1"/>
</dbReference>
<evidence type="ECO:0000313" key="8">
    <source>
        <dbReference type="EMBL" id="CPR21685.1"/>
    </source>
</evidence>
<gene>
    <name evidence="8" type="ORF">BN1221_05027c</name>
</gene>
<keyword evidence="9" id="KW-1185">Reference proteome</keyword>
<comment type="similarity">
    <text evidence="2">Belongs to the CbiQ family.</text>
</comment>
<organism evidence="8 9">
    <name type="scientific">Brenneria goodwinii</name>
    <dbReference type="NCBI Taxonomy" id="1109412"/>
    <lineage>
        <taxon>Bacteria</taxon>
        <taxon>Pseudomonadati</taxon>
        <taxon>Pseudomonadota</taxon>
        <taxon>Gammaproteobacteria</taxon>
        <taxon>Enterobacterales</taxon>
        <taxon>Pectobacteriaceae</taxon>
        <taxon>Brenneria</taxon>
    </lineage>
</organism>
<keyword evidence="6 7" id="KW-0472">Membrane</keyword>
<reference evidence="9" key="1">
    <citation type="submission" date="2015-01" db="EMBL/GenBank/DDBJ databases">
        <authorList>
            <person name="Paterson Steve"/>
        </authorList>
    </citation>
    <scope>NUCLEOTIDE SEQUENCE [LARGE SCALE GENOMIC DNA]</scope>
    <source>
        <strain evidence="9">OBR1</strain>
    </source>
</reference>
<dbReference type="OrthoDB" id="9815246at2"/>
<dbReference type="CDD" id="cd16914">
    <property type="entry name" value="EcfT"/>
    <property type="match status" value="1"/>
</dbReference>
<keyword evidence="3" id="KW-1003">Cell membrane</keyword>
<dbReference type="Proteomes" id="UP000044377">
    <property type="component" value="Unassembled WGS sequence"/>
</dbReference>
<dbReference type="PANTHER" id="PTHR43723:SF1">
    <property type="entry name" value="COBALT TRANSPORT PROTEIN CBIQ"/>
    <property type="match status" value="1"/>
</dbReference>
<dbReference type="RefSeq" id="WP_048639583.1">
    <property type="nucleotide sequence ID" value="NZ_CGIG01000001.1"/>
</dbReference>
<feature type="transmembrane region" description="Helical" evidence="7">
    <location>
        <begin position="116"/>
        <end position="135"/>
    </location>
</feature>
<dbReference type="PANTHER" id="PTHR43723">
    <property type="entry name" value="COBALT TRANSPORT PROTEIN CBIQ"/>
    <property type="match status" value="1"/>
</dbReference>
<proteinExistence type="inferred from homology"/>
<name>A0A0G4K364_9GAMM</name>
<dbReference type="InterPro" id="IPR012809">
    <property type="entry name" value="ECF_CbiQ"/>
</dbReference>
<dbReference type="GO" id="GO:0006824">
    <property type="term" value="P:cobalt ion transport"/>
    <property type="evidence" value="ECO:0007669"/>
    <property type="project" value="InterPro"/>
</dbReference>
<dbReference type="AlphaFoldDB" id="A0A0G4K364"/>
<accession>A0A0G4K364</accession>
<evidence type="ECO:0000256" key="5">
    <source>
        <dbReference type="ARBA" id="ARBA00022989"/>
    </source>
</evidence>
<dbReference type="InterPro" id="IPR052770">
    <property type="entry name" value="Cobalt_transport_CbiQ"/>
</dbReference>
<dbReference type="STRING" id="1109412.BN1221_05027c"/>
<evidence type="ECO:0000256" key="6">
    <source>
        <dbReference type="ARBA" id="ARBA00023136"/>
    </source>
</evidence>
<comment type="subcellular location">
    <subcellularLocation>
        <location evidence="1">Cell membrane</location>
        <topology evidence="1">Multi-pass membrane protein</topology>
    </subcellularLocation>
</comment>
<evidence type="ECO:0000256" key="3">
    <source>
        <dbReference type="ARBA" id="ARBA00022475"/>
    </source>
</evidence>
<dbReference type="NCBIfam" id="TIGR02454">
    <property type="entry name" value="ECF_T_CbiQ"/>
    <property type="match status" value="1"/>
</dbReference>
<keyword evidence="4 7" id="KW-0812">Transmembrane</keyword>
<protein>
    <submittedName>
        <fullName evidence="8">Transmembrane component CbiQ of energizing module of cobalt ECF transporter</fullName>
    </submittedName>
</protein>
<feature type="transmembrane region" description="Helical" evidence="7">
    <location>
        <begin position="62"/>
        <end position="84"/>
    </location>
</feature>
<dbReference type="EMBL" id="CGIG01000001">
    <property type="protein sequence ID" value="CPR21685.1"/>
    <property type="molecule type" value="Genomic_DNA"/>
</dbReference>
<evidence type="ECO:0000256" key="2">
    <source>
        <dbReference type="ARBA" id="ARBA00008564"/>
    </source>
</evidence>
<dbReference type="InterPro" id="IPR003339">
    <property type="entry name" value="ABC/ECF_trnsptr_transmembrane"/>
</dbReference>
<evidence type="ECO:0000256" key="7">
    <source>
        <dbReference type="SAM" id="Phobius"/>
    </source>
</evidence>
<dbReference type="NCBIfam" id="NF012029">
    <property type="entry name" value="PRK15485.1"/>
    <property type="match status" value="1"/>
</dbReference>
<sequence length="225" mass="26151">MLGIDKLSYQGRWRQVDPMRKLALYGLFLLLAMTSPPLYQALLLVFIATLTCWLLRVGPLRYLKWLSVPLGFLLVGVMAIVLSVSRQPETLWWGIPLGSFWVGIDPQGLHTAHQTFWRSLAALSATFWFVLNTPFPQLIQILQRCRMPKLLTEQILLTWRFIFIFLDEALAIRRAQSLRFGYSSLGSSYRSLSMLIGMLFMRVMMRYQQMVISLEIKLYQGEFHL</sequence>
<evidence type="ECO:0000256" key="4">
    <source>
        <dbReference type="ARBA" id="ARBA00022692"/>
    </source>
</evidence>
<keyword evidence="5 7" id="KW-1133">Transmembrane helix</keyword>
<evidence type="ECO:0000256" key="1">
    <source>
        <dbReference type="ARBA" id="ARBA00004651"/>
    </source>
</evidence>
<dbReference type="GO" id="GO:0043190">
    <property type="term" value="C:ATP-binding cassette (ABC) transporter complex"/>
    <property type="evidence" value="ECO:0007669"/>
    <property type="project" value="InterPro"/>
</dbReference>